<keyword evidence="9 14" id="KW-0238">DNA-binding</keyword>
<protein>
    <recommendedName>
        <fullName evidence="11">DNA helicase MCM8</fullName>
        <ecNumber evidence="4">3.6.4.12</ecNumber>
    </recommendedName>
    <alternativeName>
        <fullName evidence="12">Minichromosome maintenance 8</fullName>
    </alternativeName>
</protein>
<keyword evidence="8 14" id="KW-0067">ATP-binding</keyword>
<dbReference type="Pfam" id="PF26065">
    <property type="entry name" value="MCM8_N"/>
    <property type="match status" value="1"/>
</dbReference>
<feature type="compositionally biased region" description="Basic and acidic residues" evidence="15">
    <location>
        <begin position="30"/>
        <end position="40"/>
    </location>
</feature>
<evidence type="ECO:0000256" key="4">
    <source>
        <dbReference type="ARBA" id="ARBA00012551"/>
    </source>
</evidence>
<evidence type="ECO:0000256" key="7">
    <source>
        <dbReference type="ARBA" id="ARBA00022806"/>
    </source>
</evidence>
<evidence type="ECO:0000256" key="15">
    <source>
        <dbReference type="SAM" id="MobiDB-lite"/>
    </source>
</evidence>
<gene>
    <name evidence="17" type="primary">MCM8</name>
</gene>
<evidence type="ECO:0000256" key="12">
    <source>
        <dbReference type="ARBA" id="ARBA00042306"/>
    </source>
</evidence>
<dbReference type="PANTHER" id="PTHR11630:SF47">
    <property type="entry name" value="DNA HELICASE MCM8"/>
    <property type="match status" value="1"/>
</dbReference>
<dbReference type="GO" id="GO:0003682">
    <property type="term" value="F:chromatin binding"/>
    <property type="evidence" value="ECO:0007669"/>
    <property type="project" value="Ensembl"/>
</dbReference>
<dbReference type="Pfam" id="PF00493">
    <property type="entry name" value="MCM"/>
    <property type="match status" value="1"/>
</dbReference>
<dbReference type="GO" id="GO:0036298">
    <property type="term" value="P:recombinational interstrand cross-link repair"/>
    <property type="evidence" value="ECO:0007669"/>
    <property type="project" value="Ensembl"/>
</dbReference>
<dbReference type="FunFam" id="2.40.50.140:FF:000487">
    <property type="entry name" value="Minichromosome maintenance 8 homologous recombination repair factor"/>
    <property type="match status" value="1"/>
</dbReference>
<dbReference type="STRING" id="9545.ENSMNEP00000019928"/>
<dbReference type="GO" id="GO:0000724">
    <property type="term" value="P:double-strand break repair via homologous recombination"/>
    <property type="evidence" value="ECO:0007669"/>
    <property type="project" value="Ensembl"/>
</dbReference>
<dbReference type="GeneTree" id="ENSGT01150000286951"/>
<evidence type="ECO:0000256" key="8">
    <source>
        <dbReference type="ARBA" id="ARBA00022840"/>
    </source>
</evidence>
<dbReference type="GO" id="GO:0007292">
    <property type="term" value="P:female gamete generation"/>
    <property type="evidence" value="ECO:0007669"/>
    <property type="project" value="Ensembl"/>
</dbReference>
<keyword evidence="10" id="KW-0539">Nucleus</keyword>
<comment type="similarity">
    <text evidence="3 14">Belongs to the MCM family.</text>
</comment>
<feature type="domain" description="MCM C-terminal AAA(+) ATPase" evidence="16">
    <location>
        <begin position="443"/>
        <end position="632"/>
    </location>
</feature>
<evidence type="ECO:0000256" key="2">
    <source>
        <dbReference type="ARBA" id="ARBA00004286"/>
    </source>
</evidence>
<evidence type="ECO:0000313" key="18">
    <source>
        <dbReference type="Proteomes" id="UP000233120"/>
    </source>
</evidence>
<evidence type="ECO:0000256" key="5">
    <source>
        <dbReference type="ARBA" id="ARBA00022454"/>
    </source>
</evidence>
<dbReference type="InterPro" id="IPR033762">
    <property type="entry name" value="MCM_OB"/>
</dbReference>
<dbReference type="GO" id="GO:0032408">
    <property type="term" value="F:MutSbeta complex binding"/>
    <property type="evidence" value="ECO:0007669"/>
    <property type="project" value="Ensembl"/>
</dbReference>
<keyword evidence="5" id="KW-0158">Chromosome</keyword>
<dbReference type="Gene3D" id="3.40.50.300">
    <property type="entry name" value="P-loop containing nucleotide triphosphate hydrolases"/>
    <property type="match status" value="1"/>
</dbReference>
<dbReference type="InterPro" id="IPR056875">
    <property type="entry name" value="MCM8/REC_WHD"/>
</dbReference>
<feature type="compositionally biased region" description="Polar residues" evidence="15">
    <location>
        <begin position="50"/>
        <end position="63"/>
    </location>
</feature>
<dbReference type="SMART" id="SM00350">
    <property type="entry name" value="MCM"/>
    <property type="match status" value="1"/>
</dbReference>
<dbReference type="InterPro" id="IPR031327">
    <property type="entry name" value="MCM"/>
</dbReference>
<dbReference type="InterPro" id="IPR058767">
    <property type="entry name" value="MCM8_N"/>
</dbReference>
<evidence type="ECO:0000256" key="10">
    <source>
        <dbReference type="ARBA" id="ARBA00023242"/>
    </source>
</evidence>
<dbReference type="InterPro" id="IPR012340">
    <property type="entry name" value="NA-bd_OB-fold"/>
</dbReference>
<accession>A0A2K6C8E4</accession>
<dbReference type="Pfam" id="PF25051">
    <property type="entry name" value="WHD_MCM8"/>
    <property type="match status" value="1"/>
</dbReference>
<organism evidence="17 18">
    <name type="scientific">Macaca nemestrina</name>
    <name type="common">Pig-tailed macaque</name>
    <dbReference type="NCBI Taxonomy" id="9545"/>
    <lineage>
        <taxon>Eukaryota</taxon>
        <taxon>Metazoa</taxon>
        <taxon>Chordata</taxon>
        <taxon>Craniata</taxon>
        <taxon>Vertebrata</taxon>
        <taxon>Euteleostomi</taxon>
        <taxon>Mammalia</taxon>
        <taxon>Eutheria</taxon>
        <taxon>Euarchontoglires</taxon>
        <taxon>Primates</taxon>
        <taxon>Haplorrhini</taxon>
        <taxon>Catarrhini</taxon>
        <taxon>Cercopithecidae</taxon>
        <taxon>Cercopithecinae</taxon>
        <taxon>Macaca</taxon>
    </lineage>
</organism>
<evidence type="ECO:0000256" key="14">
    <source>
        <dbReference type="RuleBase" id="RU004070"/>
    </source>
</evidence>
<dbReference type="GO" id="GO:0050821">
    <property type="term" value="P:protein stabilization"/>
    <property type="evidence" value="ECO:0007669"/>
    <property type="project" value="Ensembl"/>
</dbReference>
<dbReference type="SUPFAM" id="SSF52540">
    <property type="entry name" value="P-loop containing nucleoside triphosphate hydrolases"/>
    <property type="match status" value="1"/>
</dbReference>
<dbReference type="GO" id="GO:0071168">
    <property type="term" value="P:protein localization to chromatin"/>
    <property type="evidence" value="ECO:0007669"/>
    <property type="project" value="Ensembl"/>
</dbReference>
<dbReference type="GO" id="GO:0032406">
    <property type="term" value="F:MutLbeta complex binding"/>
    <property type="evidence" value="ECO:0007669"/>
    <property type="project" value="Ensembl"/>
</dbReference>
<dbReference type="GO" id="GO:0048232">
    <property type="term" value="P:male gamete generation"/>
    <property type="evidence" value="ECO:0007669"/>
    <property type="project" value="Ensembl"/>
</dbReference>
<dbReference type="PRINTS" id="PR01657">
    <property type="entry name" value="MCMFAMILY"/>
</dbReference>
<proteinExistence type="inferred from homology"/>
<dbReference type="EC" id="3.6.4.12" evidence="4"/>
<dbReference type="Gene3D" id="2.40.50.140">
    <property type="entry name" value="Nucleic acid-binding proteins"/>
    <property type="match status" value="1"/>
</dbReference>
<dbReference type="GO" id="GO:0005694">
    <property type="term" value="C:chromosome"/>
    <property type="evidence" value="ECO:0007669"/>
    <property type="project" value="UniProtKB-SubCell"/>
</dbReference>
<comment type="subcellular location">
    <subcellularLocation>
        <location evidence="2">Chromosome</location>
    </subcellularLocation>
    <subcellularLocation>
        <location evidence="1">Nucleus</location>
    </subcellularLocation>
</comment>
<dbReference type="Bgee" id="ENSMNEG00000033748">
    <property type="expression patterns" value="Expressed in bone marrow and 12 other cell types or tissues"/>
</dbReference>
<evidence type="ECO:0000256" key="1">
    <source>
        <dbReference type="ARBA" id="ARBA00004123"/>
    </source>
</evidence>
<dbReference type="AlphaFoldDB" id="A0A2K6C8E4"/>
<evidence type="ECO:0000313" key="17">
    <source>
        <dbReference type="Ensembl" id="ENSMNEP00000019928.1"/>
    </source>
</evidence>
<comment type="catalytic activity">
    <reaction evidence="13">
        <text>ATP + H2O = ADP + phosphate + H(+)</text>
        <dbReference type="Rhea" id="RHEA:13065"/>
        <dbReference type="ChEBI" id="CHEBI:15377"/>
        <dbReference type="ChEBI" id="CHEBI:15378"/>
        <dbReference type="ChEBI" id="CHEBI:30616"/>
        <dbReference type="ChEBI" id="CHEBI:43474"/>
        <dbReference type="ChEBI" id="CHEBI:456216"/>
        <dbReference type="EC" id="3.6.4.12"/>
    </reaction>
</comment>
<dbReference type="GO" id="GO:0005634">
    <property type="term" value="C:nucleus"/>
    <property type="evidence" value="ECO:0007669"/>
    <property type="project" value="UniProtKB-SubCell"/>
</dbReference>
<evidence type="ECO:0000256" key="9">
    <source>
        <dbReference type="ARBA" id="ARBA00023125"/>
    </source>
</evidence>
<dbReference type="PANTHER" id="PTHR11630">
    <property type="entry name" value="DNA REPLICATION LICENSING FACTOR MCM FAMILY MEMBER"/>
    <property type="match status" value="1"/>
</dbReference>
<dbReference type="GO" id="GO:0097362">
    <property type="term" value="C:MCM8-MCM9 complex"/>
    <property type="evidence" value="ECO:0007669"/>
    <property type="project" value="Ensembl"/>
</dbReference>
<evidence type="ECO:0000256" key="6">
    <source>
        <dbReference type="ARBA" id="ARBA00022741"/>
    </source>
</evidence>
<evidence type="ECO:0000256" key="3">
    <source>
        <dbReference type="ARBA" id="ARBA00008010"/>
    </source>
</evidence>
<reference evidence="17" key="1">
    <citation type="submission" date="2025-08" db="UniProtKB">
        <authorList>
            <consortium name="Ensembl"/>
        </authorList>
    </citation>
    <scope>IDENTIFICATION</scope>
</reference>
<evidence type="ECO:0000256" key="11">
    <source>
        <dbReference type="ARBA" id="ARBA00041084"/>
    </source>
</evidence>
<dbReference type="CDD" id="cd17759">
    <property type="entry name" value="MCM8"/>
    <property type="match status" value="1"/>
</dbReference>
<dbReference type="Pfam" id="PF17855">
    <property type="entry name" value="MCM_lid"/>
    <property type="match status" value="1"/>
</dbReference>
<reference evidence="17" key="2">
    <citation type="submission" date="2025-09" db="UniProtKB">
        <authorList>
            <consortium name="Ensembl"/>
        </authorList>
    </citation>
    <scope>IDENTIFICATION</scope>
</reference>
<dbReference type="GO" id="GO:0032407">
    <property type="term" value="F:MutSalpha complex binding"/>
    <property type="evidence" value="ECO:0007669"/>
    <property type="project" value="Ensembl"/>
</dbReference>
<dbReference type="GO" id="GO:0003697">
    <property type="term" value="F:single-stranded DNA binding"/>
    <property type="evidence" value="ECO:0007669"/>
    <property type="project" value="TreeGrafter"/>
</dbReference>
<name>A0A2K6C8E4_MACNE</name>
<dbReference type="Ensembl" id="ENSMNET00000044170.1">
    <property type="protein sequence ID" value="ENSMNEP00000019928.1"/>
    <property type="gene ID" value="ENSMNEG00000033748.1"/>
</dbReference>
<dbReference type="GO" id="GO:0017116">
    <property type="term" value="F:single-stranded DNA helicase activity"/>
    <property type="evidence" value="ECO:0007669"/>
    <property type="project" value="TreeGrafter"/>
</dbReference>
<dbReference type="Pfam" id="PF17207">
    <property type="entry name" value="MCM_OB"/>
    <property type="match status" value="1"/>
</dbReference>
<keyword evidence="7" id="KW-0347">Helicase</keyword>
<keyword evidence="6 14" id="KW-0547">Nucleotide-binding</keyword>
<dbReference type="InterPro" id="IPR003593">
    <property type="entry name" value="AAA+_ATPase"/>
</dbReference>
<dbReference type="PROSITE" id="PS50051">
    <property type="entry name" value="MCM_2"/>
    <property type="match status" value="1"/>
</dbReference>
<dbReference type="Proteomes" id="UP000233120">
    <property type="component" value="Unassembled WGS sequence"/>
</dbReference>
<dbReference type="SUPFAM" id="SSF50249">
    <property type="entry name" value="Nucleic acid-binding proteins"/>
    <property type="match status" value="1"/>
</dbReference>
<feature type="region of interest" description="Disordered" evidence="15">
    <location>
        <begin position="1"/>
        <end position="63"/>
    </location>
</feature>
<sequence>MNREYRGRGFGRGRFQSWKRGKGGGNFSGKWRERGHRPDLSKTTGKHTSEQTPQSLLSTKTPQSMQSTLDQLIPYKGWKLYFSEVYSDSSPLIEKIQAFEKFFTRHIYLYDKDEIERKGSILVDFKELIKDDEVTNLIPDTANELRDAPEKTLACMGLAIHQVLTKDLERHAAELQAQEGLSSDGETMVNVPHIHGYNYEPLTQLKNVRANTMENTLPLCTKMAFLCAACGEVQSFPLPDGKYSLHQRSFTALCSSPLTVTMDWQSIKIQELMSDDQREAGRIPRTIECELVHDLVDSCVPGDTVTVTGIVKVSNAEEGSRNKNDKCMFLLYIEANSISNSKGQKTKSSEDGCKHGMLMEFSLKDLYAIQEIQQTIAPLILFFYFLRQGFALSLALSPRLECSGAISAHCNLHLPSSNSSPTSACQVAGTTGTCHHTQLLLLVKAGLALALFGGSQKFADDKNRIPIRGDPHILVVGDPGLGKSQMLQAACNVAPRGVYVCGNTTTTSGLTVTLSKDSSSGDFALEAGALVLGDQGICGIDEFDKMGNQHQALLEAMEQQSISLAKAGVVCSLPARTSIIAAANPVGGHYNKAKTVSENLKMGSALLSRFDLVFILLDTPNEHHDHLLSEHVIAIRAGKQRTISSVTVARTNSQDSNTLVLEVVSEKPLSERLKVVPGETIDPIPHQLLRKYIGYARQYVYPRLSKEAAQVLQDFYLELRKQSQRLNSSPITTRQLESLIRLTEARARLELREEATKEDAEDIVEIMKYSMLGTYSDEFGNLDFERSQHGSGMSNRSTAKRFISALNNIAERTYNNIFQFHQLRQIAKELNIQVADFENFIGSLNDQGYLLKKGPKVYQLQTM</sequence>
<dbReference type="GO" id="GO:0019899">
    <property type="term" value="F:enzyme binding"/>
    <property type="evidence" value="ECO:0007669"/>
    <property type="project" value="Ensembl"/>
</dbReference>
<dbReference type="InterPro" id="IPR001208">
    <property type="entry name" value="MCM_dom"/>
</dbReference>
<keyword evidence="18" id="KW-1185">Reference proteome</keyword>
<dbReference type="SMART" id="SM00382">
    <property type="entry name" value="AAA"/>
    <property type="match status" value="1"/>
</dbReference>
<dbReference type="InterPro" id="IPR041562">
    <property type="entry name" value="MCM_lid"/>
</dbReference>
<evidence type="ECO:0000256" key="13">
    <source>
        <dbReference type="ARBA" id="ARBA00047995"/>
    </source>
</evidence>
<dbReference type="CDD" id="cd22247">
    <property type="entry name" value="MCM8_WHD"/>
    <property type="match status" value="1"/>
</dbReference>
<keyword evidence="7" id="KW-0378">Hydrolase</keyword>
<evidence type="ECO:0000259" key="16">
    <source>
        <dbReference type="PROSITE" id="PS50051"/>
    </source>
</evidence>
<dbReference type="InterPro" id="IPR027417">
    <property type="entry name" value="P-loop_NTPase"/>
</dbReference>
<dbReference type="GO" id="GO:0005524">
    <property type="term" value="F:ATP binding"/>
    <property type="evidence" value="ECO:0007669"/>
    <property type="project" value="UniProtKB-KW"/>
</dbReference>